<organism evidence="2 3">
    <name type="scientific">Acinetobacter suaedae</name>
    <dbReference type="NCBI Taxonomy" id="2609668"/>
    <lineage>
        <taxon>Bacteria</taxon>
        <taxon>Pseudomonadati</taxon>
        <taxon>Pseudomonadota</taxon>
        <taxon>Gammaproteobacteria</taxon>
        <taxon>Moraxellales</taxon>
        <taxon>Moraxellaceae</taxon>
        <taxon>Acinetobacter</taxon>
    </lineage>
</organism>
<feature type="transmembrane region" description="Helical" evidence="1">
    <location>
        <begin position="21"/>
        <end position="46"/>
    </location>
</feature>
<keyword evidence="1" id="KW-1133">Transmembrane helix</keyword>
<proteinExistence type="predicted"/>
<dbReference type="Proteomes" id="UP000325177">
    <property type="component" value="Chromosome"/>
</dbReference>
<feature type="transmembrane region" description="Helical" evidence="1">
    <location>
        <begin position="89"/>
        <end position="110"/>
    </location>
</feature>
<gene>
    <name evidence="2" type="ORF">F2A31_03830</name>
</gene>
<evidence type="ECO:0000313" key="2">
    <source>
        <dbReference type="EMBL" id="QER38873.1"/>
    </source>
</evidence>
<dbReference type="RefSeq" id="WP_150025270.1">
    <property type="nucleotide sequence ID" value="NZ_CP043909.1"/>
</dbReference>
<keyword evidence="3" id="KW-1185">Reference proteome</keyword>
<evidence type="ECO:0000256" key="1">
    <source>
        <dbReference type="SAM" id="Phobius"/>
    </source>
</evidence>
<dbReference type="AlphaFoldDB" id="A0A5P1URX0"/>
<keyword evidence="1" id="KW-0472">Membrane</keyword>
<dbReference type="EMBL" id="CP043909">
    <property type="protein sequence ID" value="QER38873.1"/>
    <property type="molecule type" value="Genomic_DNA"/>
</dbReference>
<accession>A0A5P1URX0</accession>
<sequence length="111" mass="12120">MEDDLNPAHSPAKRQVSILSIIVYLLFAVPASILIGGLVALLLVMLTNASHLEGASGYAWVGWLMVIAPSIYVLCLITLPIMIKKYPKILSVMNWIFAVLTLCLILSLTIL</sequence>
<name>A0A5P1URX0_9GAMM</name>
<evidence type="ECO:0000313" key="3">
    <source>
        <dbReference type="Proteomes" id="UP000325177"/>
    </source>
</evidence>
<protein>
    <submittedName>
        <fullName evidence="2">Uncharacterized protein</fullName>
    </submittedName>
</protein>
<keyword evidence="1" id="KW-0812">Transmembrane</keyword>
<feature type="transmembrane region" description="Helical" evidence="1">
    <location>
        <begin position="58"/>
        <end position="82"/>
    </location>
</feature>
<dbReference type="KEGG" id="asue:F2A31_03830"/>
<reference evidence="2 3" key="1">
    <citation type="submission" date="2019-09" db="EMBL/GenBank/DDBJ databases">
        <title>Acinetobacter sp. C16S1 isolated from saline soil.</title>
        <authorList>
            <person name="Xu L."/>
            <person name="Sun J.-Q."/>
        </authorList>
    </citation>
    <scope>NUCLEOTIDE SEQUENCE [LARGE SCALE GENOMIC DNA]</scope>
    <source>
        <strain evidence="2 3">C16S1</strain>
    </source>
</reference>